<dbReference type="InterPro" id="IPR013103">
    <property type="entry name" value="RVT_2"/>
</dbReference>
<keyword evidence="5" id="KW-0862">Zinc</keyword>
<evidence type="ECO:0000256" key="5">
    <source>
        <dbReference type="PROSITE-ProRule" id="PRU00047"/>
    </source>
</evidence>
<organism evidence="8 9">
    <name type="scientific">Vitis vinifera</name>
    <name type="common">Grape</name>
    <dbReference type="NCBI Taxonomy" id="29760"/>
    <lineage>
        <taxon>Eukaryota</taxon>
        <taxon>Viridiplantae</taxon>
        <taxon>Streptophyta</taxon>
        <taxon>Embryophyta</taxon>
        <taxon>Tracheophyta</taxon>
        <taxon>Spermatophyta</taxon>
        <taxon>Magnoliopsida</taxon>
        <taxon>eudicotyledons</taxon>
        <taxon>Gunneridae</taxon>
        <taxon>Pentapetalae</taxon>
        <taxon>rosids</taxon>
        <taxon>Vitales</taxon>
        <taxon>Vitaceae</taxon>
        <taxon>Viteae</taxon>
        <taxon>Vitis</taxon>
    </lineage>
</organism>
<dbReference type="InterPro" id="IPR039537">
    <property type="entry name" value="Retrotran_Ty1/copia-like"/>
</dbReference>
<evidence type="ECO:0000256" key="3">
    <source>
        <dbReference type="ARBA" id="ARBA00022750"/>
    </source>
</evidence>
<protein>
    <submittedName>
        <fullName evidence="8">Retrovirus-related Pol polyprotein from transposon RE2</fullName>
    </submittedName>
</protein>
<dbReference type="InterPro" id="IPR025724">
    <property type="entry name" value="GAG-pre-integrase_dom"/>
</dbReference>
<evidence type="ECO:0000313" key="9">
    <source>
        <dbReference type="Proteomes" id="UP000288805"/>
    </source>
</evidence>
<accession>A0A438GCX7</accession>
<dbReference type="EMBL" id="QGNW01000475">
    <property type="protein sequence ID" value="RVW70041.1"/>
    <property type="molecule type" value="Genomic_DNA"/>
</dbReference>
<evidence type="ECO:0000256" key="1">
    <source>
        <dbReference type="ARBA" id="ARBA00022670"/>
    </source>
</evidence>
<dbReference type="PROSITE" id="PS50158">
    <property type="entry name" value="ZF_CCHC"/>
    <property type="match status" value="2"/>
</dbReference>
<dbReference type="Gene3D" id="3.30.420.10">
    <property type="entry name" value="Ribonuclease H-like superfamily/Ribonuclease H"/>
    <property type="match status" value="1"/>
</dbReference>
<feature type="domain" description="CCHC-type" evidence="7">
    <location>
        <begin position="722"/>
        <end position="737"/>
    </location>
</feature>
<dbReference type="GO" id="GO:0008270">
    <property type="term" value="F:zinc ion binding"/>
    <property type="evidence" value="ECO:0007669"/>
    <property type="project" value="UniProtKB-KW"/>
</dbReference>
<evidence type="ECO:0000256" key="2">
    <source>
        <dbReference type="ARBA" id="ARBA00022723"/>
    </source>
</evidence>
<keyword evidence="4" id="KW-0378">Hydrolase</keyword>
<dbReference type="InterPro" id="IPR036397">
    <property type="entry name" value="RNaseH_sf"/>
</dbReference>
<dbReference type="Pfam" id="PF25597">
    <property type="entry name" value="SH3_retrovirus"/>
    <property type="match status" value="1"/>
</dbReference>
<dbReference type="Proteomes" id="UP000288805">
    <property type="component" value="Unassembled WGS sequence"/>
</dbReference>
<feature type="compositionally biased region" description="Low complexity" evidence="6">
    <location>
        <begin position="448"/>
        <end position="457"/>
    </location>
</feature>
<feature type="domain" description="CCHC-type" evidence="7">
    <location>
        <begin position="129"/>
        <end position="144"/>
    </location>
</feature>
<gene>
    <name evidence="8" type="primary">RE2_1179</name>
    <name evidence="8" type="ORF">CK203_059041</name>
</gene>
<dbReference type="SUPFAM" id="SSF56672">
    <property type="entry name" value="DNA/RNA polymerases"/>
    <property type="match status" value="1"/>
</dbReference>
<evidence type="ECO:0000259" key="7">
    <source>
        <dbReference type="PROSITE" id="PS50158"/>
    </source>
</evidence>
<dbReference type="GO" id="GO:0004190">
    <property type="term" value="F:aspartic-type endopeptidase activity"/>
    <property type="evidence" value="ECO:0007669"/>
    <property type="project" value="UniProtKB-KW"/>
</dbReference>
<keyword evidence="1" id="KW-0645">Protease</keyword>
<dbReference type="SUPFAM" id="SSF53098">
    <property type="entry name" value="Ribonuclease H-like"/>
    <property type="match status" value="1"/>
</dbReference>
<evidence type="ECO:0000313" key="8">
    <source>
        <dbReference type="EMBL" id="RVW70041.1"/>
    </source>
</evidence>
<keyword evidence="5" id="KW-0863">Zinc-finger</keyword>
<keyword evidence="2" id="KW-0479">Metal-binding</keyword>
<dbReference type="InterPro" id="IPR057670">
    <property type="entry name" value="SH3_retrovirus"/>
</dbReference>
<name>A0A438GCX7_VITVI</name>
<dbReference type="GO" id="GO:0006508">
    <property type="term" value="P:proteolysis"/>
    <property type="evidence" value="ECO:0007669"/>
    <property type="project" value="UniProtKB-KW"/>
</dbReference>
<reference evidence="8 9" key="1">
    <citation type="journal article" date="2018" name="PLoS Genet.">
        <title>Population sequencing reveals clonal diversity and ancestral inbreeding in the grapevine cultivar Chardonnay.</title>
        <authorList>
            <person name="Roach M.J."/>
            <person name="Johnson D.L."/>
            <person name="Bohlmann J."/>
            <person name="van Vuuren H.J."/>
            <person name="Jones S.J."/>
            <person name="Pretorius I.S."/>
            <person name="Schmidt S.A."/>
            <person name="Borneman A.R."/>
        </authorList>
    </citation>
    <scope>NUCLEOTIDE SEQUENCE [LARGE SCALE GENOMIC DNA]</scope>
    <source>
        <strain evidence="9">cv. Chardonnay</strain>
        <tissue evidence="8">Leaf</tissue>
    </source>
</reference>
<dbReference type="Pfam" id="PF13976">
    <property type="entry name" value="gag_pre-integrs"/>
    <property type="match status" value="1"/>
</dbReference>
<evidence type="ECO:0000256" key="6">
    <source>
        <dbReference type="SAM" id="MobiDB-lite"/>
    </source>
</evidence>
<comment type="caution">
    <text evidence="8">The sequence shown here is derived from an EMBL/GenBank/DDBJ whole genome shotgun (WGS) entry which is preliminary data.</text>
</comment>
<dbReference type="Pfam" id="PF22936">
    <property type="entry name" value="Pol_BBD"/>
    <property type="match status" value="1"/>
</dbReference>
<dbReference type="InterPro" id="IPR043502">
    <property type="entry name" value="DNA/RNA_pol_sf"/>
</dbReference>
<dbReference type="PANTHER" id="PTHR42648:SF28">
    <property type="entry name" value="TRANSPOSON-ENCODED PROTEIN WITH RIBONUCLEASE H-LIKE AND RETROVIRUS ZINC FINGER-LIKE DOMAINS"/>
    <property type="match status" value="1"/>
</dbReference>
<sequence length="1359" mass="151584">MNYLDFLYSGKGNVSRMYDVWNAFHCPEKGAKSLTAYFMDIKKVYEELNALMPFSPDVRVQQTQREQMTVMSSYSVSHLSLRLQNLRFFLHNNVLAAKGGNAENARRVNNRGGNRAFVNRGNDSSAIVCFYCHEAGHTKKNCKKLQNRNQRNQIANVATSDTATSSDSSDKIVTMTSGKTCLVSSSNKWIIDSGATDHMIGSYDETDIGKEHVSDGLYILDEWVPRPVACVSTASPVEAHCRLGHPSLPVLKKLCPQFDNLPSLDCESCHAKHHRSSLGPRINKWAESLFELVHYDVWGPCPVTSKTGHLLETACALMFQMKVPKQFWADAVSTTCFLINRMPTVVLKDTRPFVTKLDPKALKCVFLGYSRLQKGYRCFSTDLNKYLLSMDVVFSEDTSFFSSPTSSASEEEEEEWLVYQVVNSRPTVGQSSVLRRPVTTDTCPAPAPSSSDPSSDLDLPISLRKASIDSISAPKTVTKALNHPSWKNAMLEEIRALEDNHVKGQLLLKDSFAVHTRTTLLSKVANFSSLKFFSVFSVSEVPLVSFGQVCVDHFVVEPHIVTHLRPHRSAQSMWAYLKKVYHQDNDARRFQLEHAIAMFQHGSLSIQDYYSAFLTLWHEYADLVTADVPIAALSTIQAIHATTRRDQFLMKLRPEYESVRSSLLNRSPVPSLDICFGELLREEQRLSTQAILEQSHGSSGTTTVAYAAQGRGPPMHSKNLQCFCCKEYGHIAATCPKKFCSYCKKKGHIIKECRIRPRIVRPKHFRLGYCPSCSNTRLSFSCMLCSCTSCTRLLHPRNGATDINFSIISNGVQGNNSTKLWYVDSGASNHMTNNPTALCHVRPYAGQSSIQTANGSSLPIAAIGDASSKFTDVFLAPQLSTNLISVGQLVDNNCAVNFSGHPNTQILSHVLNSDLPGNKDRYSLSLECDSCKLGKSKTLPFPLHASRASHCFDLIHSDVWGPSRFTWVYFLRSKSEVFRTFTEFLAYVDNQFSTSIKTLHTDSGGEYLSTEFQAFLASKFSDLHPVSSRFQLGIVYTRRSRPQSLSVAHPISDPTTLQMQSVAAPSVRRSSRVSVPPNRYGFLSSSSGNSISALTAALSKFDIPTCYSHAAKHDCWRQAMQEEIAALEANHTWDIEPCPPTIVPLGCKWVYSVKVRSDGSLDRYKARLVALGNNQEYGVNYEETFAPVAKMTTVRMILALAASSDWPLHQMDVKNAFLHGDLKECIYMKPPRDCFPLRLHMCSKYDTSLFLRKSDMGIVVLLVYVDDIVITGSDSALLGQLKTHLSESFHIKDLGPLTYFLGLEVHHSPSGISLNQHKYASDLVATAGLQGATSVDTPVERERERRKTLILIHVMSTYN</sequence>
<dbReference type="Pfam" id="PF07727">
    <property type="entry name" value="RVT_2"/>
    <property type="match status" value="2"/>
</dbReference>
<feature type="region of interest" description="Disordered" evidence="6">
    <location>
        <begin position="435"/>
        <end position="457"/>
    </location>
</feature>
<proteinExistence type="predicted"/>
<keyword evidence="3" id="KW-0064">Aspartyl protease</keyword>
<dbReference type="InterPro" id="IPR036875">
    <property type="entry name" value="Znf_CCHC_sf"/>
</dbReference>
<evidence type="ECO:0000256" key="4">
    <source>
        <dbReference type="ARBA" id="ARBA00022801"/>
    </source>
</evidence>
<dbReference type="PANTHER" id="PTHR42648">
    <property type="entry name" value="TRANSPOSASE, PUTATIVE-RELATED"/>
    <property type="match status" value="1"/>
</dbReference>
<dbReference type="Gene3D" id="4.10.60.10">
    <property type="entry name" value="Zinc finger, CCHC-type"/>
    <property type="match status" value="2"/>
</dbReference>
<dbReference type="SUPFAM" id="SSF57756">
    <property type="entry name" value="Retrovirus zinc finger-like domains"/>
    <property type="match status" value="2"/>
</dbReference>
<dbReference type="InterPro" id="IPR012337">
    <property type="entry name" value="RNaseH-like_sf"/>
</dbReference>
<dbReference type="InterPro" id="IPR054722">
    <property type="entry name" value="PolX-like_BBD"/>
</dbReference>
<dbReference type="GO" id="GO:0003676">
    <property type="term" value="F:nucleic acid binding"/>
    <property type="evidence" value="ECO:0007669"/>
    <property type="project" value="InterPro"/>
</dbReference>
<dbReference type="InterPro" id="IPR001878">
    <property type="entry name" value="Znf_CCHC"/>
</dbReference>
<dbReference type="SMART" id="SM00343">
    <property type="entry name" value="ZnF_C2HC"/>
    <property type="match status" value="3"/>
</dbReference>